<accession>A0A2P2PE76</accession>
<dbReference type="EMBL" id="GGEC01072487">
    <property type="protein sequence ID" value="MBX52971.1"/>
    <property type="molecule type" value="Transcribed_RNA"/>
</dbReference>
<sequence>MLSTGRNPSNQWKDFTKNPKLALNFTKIVEFSCSRDHEVINTL</sequence>
<organism evidence="1">
    <name type="scientific">Rhizophora mucronata</name>
    <name type="common">Asiatic mangrove</name>
    <dbReference type="NCBI Taxonomy" id="61149"/>
    <lineage>
        <taxon>Eukaryota</taxon>
        <taxon>Viridiplantae</taxon>
        <taxon>Streptophyta</taxon>
        <taxon>Embryophyta</taxon>
        <taxon>Tracheophyta</taxon>
        <taxon>Spermatophyta</taxon>
        <taxon>Magnoliopsida</taxon>
        <taxon>eudicotyledons</taxon>
        <taxon>Gunneridae</taxon>
        <taxon>Pentapetalae</taxon>
        <taxon>rosids</taxon>
        <taxon>fabids</taxon>
        <taxon>Malpighiales</taxon>
        <taxon>Rhizophoraceae</taxon>
        <taxon>Rhizophora</taxon>
    </lineage>
</organism>
<name>A0A2P2PE76_RHIMU</name>
<dbReference type="AlphaFoldDB" id="A0A2P2PE76"/>
<protein>
    <submittedName>
        <fullName evidence="1">Uncharacterized protein</fullName>
    </submittedName>
</protein>
<evidence type="ECO:0000313" key="1">
    <source>
        <dbReference type="EMBL" id="MBX52971.1"/>
    </source>
</evidence>
<reference evidence="1" key="1">
    <citation type="submission" date="2018-02" db="EMBL/GenBank/DDBJ databases">
        <title>Rhizophora mucronata_Transcriptome.</title>
        <authorList>
            <person name="Meera S.P."/>
            <person name="Sreeshan A."/>
            <person name="Augustine A."/>
        </authorList>
    </citation>
    <scope>NUCLEOTIDE SEQUENCE</scope>
    <source>
        <tissue evidence="1">Leaf</tissue>
    </source>
</reference>
<proteinExistence type="predicted"/>